<sequence length="74" mass="8370">MSGVFPAPHRAFHRLQRTPHQMIPRYSSKDVCTSCFFDSCECCRGGECACQKFNHPVVGSVVQSEPNEARRPEK</sequence>
<dbReference type="Proteomes" id="UP000516055">
    <property type="component" value="Segment"/>
</dbReference>
<name>A0A7G9W1B0_9CAUD</name>
<evidence type="ECO:0000313" key="1">
    <source>
        <dbReference type="EMBL" id="QNO12423.1"/>
    </source>
</evidence>
<gene>
    <name evidence="1" type="primary">95</name>
    <name evidence="1" type="ORF">SEA_ROYALS2015_95</name>
</gene>
<dbReference type="KEGG" id="vg:60333591"/>
<dbReference type="RefSeq" id="YP_009962026.1">
    <property type="nucleotide sequence ID" value="NC_051705.1"/>
</dbReference>
<accession>A0A7G9W1B0</accession>
<dbReference type="EMBL" id="MT897904">
    <property type="protein sequence ID" value="QNO12423.1"/>
    <property type="molecule type" value="Genomic_DNA"/>
</dbReference>
<protein>
    <submittedName>
        <fullName evidence="1">Uncharacterized protein</fullName>
    </submittedName>
</protein>
<evidence type="ECO:0000313" key="2">
    <source>
        <dbReference type="Proteomes" id="UP000516055"/>
    </source>
</evidence>
<keyword evidence="2" id="KW-1185">Reference proteome</keyword>
<reference evidence="1 2" key="1">
    <citation type="submission" date="2020-08" db="EMBL/GenBank/DDBJ databases">
        <authorList>
            <person name="Alfieri S."/>
            <person name="Ashwill K."/>
            <person name="Asthana M."/>
            <person name="Bauer J."/>
            <person name="Bebar X."/>
            <person name="Biddinger S."/>
            <person name="Burns N."/>
            <person name="Chan J."/>
            <person name="Chan M."/>
            <person name="Choi J."/>
            <person name="Clark S."/>
            <person name="Damge R."/>
            <person name="Dervishian S."/>
            <person name="Dextre A."/>
            <person name="Didat O."/>
            <person name="Dyvik A."/>
            <person name="Easton A."/>
            <person name="Ettestad S."/>
            <person name="Fields J."/>
            <person name="Fitzgerald B."/>
            <person name="Fleck G."/>
            <person name="Forkpah E."/>
            <person name="Garimella S."/>
            <person name="Geer N."/>
            <person name="Gin A."/>
            <person name="Gopalrathnam A."/>
            <person name="Granat V."/>
            <person name="Heffner S."/>
            <person name="Hegarty A."/>
            <person name="Jensen M."/>
            <person name="Kerstiens E."/>
            <person name="Kmetz C."/>
            <person name="Krampen I."/>
            <person name="Lee G."/>
            <person name="Leland M."/>
            <person name="Levine C."/>
            <person name="Lietzke E."/>
            <person name="Long J."/>
            <person name="Maher J."/>
            <person name="Mavity S."/>
            <person name="Mitchell G."/>
            <person name="Mollenhauer J."/>
            <person name="Moses M."/>
            <person name="Murata S."/>
            <person name="Nelson Z."/>
            <person name="Nguyen V."/>
            <person name="Nicole B."/>
            <person name="Niebrugge K."/>
            <person name="Nieters J."/>
            <person name="Noland R."/>
            <person name="Novak L."/>
            <person name="Okekeogbu I."/>
            <person name="Oparah L."/>
            <person name="Pecher S."/>
            <person name="Pegg A."/>
            <person name="Powell J."/>
            <person name="Prakash M."/>
            <person name="Pruitt D."/>
            <person name="Renwick S."/>
            <person name="Rickus G."/>
            <person name="Riedel J."/>
            <person name="Sahai R."/>
            <person name="Saylor D."/>
            <person name="Schacht M."/>
            <person name="Schmitt W."/>
            <person name="Shao K."/>
            <person name="Singh E."/>
            <person name="Slaughter B."/>
            <person name="Smith G."/>
            <person name="Sorrell T."/>
            <person name="Stickels A."/>
            <person name="Szadowski H."/>
            <person name="Thomas R."/>
            <person name="Thompson M."/>
            <person name="Tully C."/>
            <person name="Uli A."/>
            <person name="Ventura A."/>
            <person name="Welsh I."/>
            <person name="Whitfield D."/>
            <person name="Clase K."/>
            <person name="Balish M.F."/>
            <person name="Garlena R.A."/>
            <person name="Russell D.A."/>
            <person name="Pope W.H."/>
            <person name="Jacobs-Sera D."/>
            <person name="Hatfull G.F."/>
        </authorList>
    </citation>
    <scope>NUCLEOTIDE SEQUENCE [LARGE SCALE GENOMIC DNA]</scope>
</reference>
<organism evidence="1 2">
    <name type="scientific">Mycobacterium phage Royals2015</name>
    <dbReference type="NCBI Taxonomy" id="2768139"/>
    <lineage>
        <taxon>Viruses</taxon>
        <taxon>Duplodnaviria</taxon>
        <taxon>Heunggongvirae</taxon>
        <taxon>Uroviricota</taxon>
        <taxon>Caudoviricetes</taxon>
        <taxon>Gracegardnervirinae</taxon>
        <taxon>Cheoctovirus</taxon>
        <taxon>Cheoctovirus royals2015</taxon>
    </lineage>
</organism>
<dbReference type="GeneID" id="60333591"/>
<proteinExistence type="predicted"/>